<proteinExistence type="predicted"/>
<accession>A0A518FS00</accession>
<dbReference type="Proteomes" id="UP000320839">
    <property type="component" value="Chromosome"/>
</dbReference>
<reference evidence="1 2" key="1">
    <citation type="submission" date="2019-02" db="EMBL/GenBank/DDBJ databases">
        <title>Deep-cultivation of Planctomycetes and their phenomic and genomic characterization uncovers novel biology.</title>
        <authorList>
            <person name="Wiegand S."/>
            <person name="Jogler M."/>
            <person name="Boedeker C."/>
            <person name="Pinto D."/>
            <person name="Vollmers J."/>
            <person name="Rivas-Marin E."/>
            <person name="Kohn T."/>
            <person name="Peeters S.H."/>
            <person name="Heuer A."/>
            <person name="Rast P."/>
            <person name="Oberbeckmann S."/>
            <person name="Bunk B."/>
            <person name="Jeske O."/>
            <person name="Meyerdierks A."/>
            <person name="Storesund J.E."/>
            <person name="Kallscheuer N."/>
            <person name="Luecker S."/>
            <person name="Lage O.M."/>
            <person name="Pohl T."/>
            <person name="Merkel B.J."/>
            <person name="Hornburger P."/>
            <person name="Mueller R.-W."/>
            <person name="Bruemmer F."/>
            <person name="Labrenz M."/>
            <person name="Spormann A.M."/>
            <person name="Op den Camp H."/>
            <person name="Overmann J."/>
            <person name="Amann R."/>
            <person name="Jetten M.S.M."/>
            <person name="Mascher T."/>
            <person name="Medema M.H."/>
            <person name="Devos D.P."/>
            <person name="Kaster A.-K."/>
            <person name="Ovreas L."/>
            <person name="Rohde M."/>
            <person name="Galperin M.Y."/>
            <person name="Jogler C."/>
        </authorList>
    </citation>
    <scope>NUCLEOTIDE SEQUENCE [LARGE SCALE GENOMIC DNA]</scope>
    <source>
        <strain evidence="1 2">Pan153</strain>
    </source>
</reference>
<name>A0A518FS00_9PLAN</name>
<evidence type="ECO:0000313" key="2">
    <source>
        <dbReference type="Proteomes" id="UP000320839"/>
    </source>
</evidence>
<dbReference type="AlphaFoldDB" id="A0A518FS00"/>
<gene>
    <name evidence="1" type="ORF">Pan153_37840</name>
</gene>
<organism evidence="1 2">
    <name type="scientific">Gimesia panareensis</name>
    <dbReference type="NCBI Taxonomy" id="2527978"/>
    <lineage>
        <taxon>Bacteria</taxon>
        <taxon>Pseudomonadati</taxon>
        <taxon>Planctomycetota</taxon>
        <taxon>Planctomycetia</taxon>
        <taxon>Planctomycetales</taxon>
        <taxon>Planctomycetaceae</taxon>
        <taxon>Gimesia</taxon>
    </lineage>
</organism>
<protein>
    <submittedName>
        <fullName evidence="1">Uncharacterized protein</fullName>
    </submittedName>
</protein>
<dbReference type="EMBL" id="CP036317">
    <property type="protein sequence ID" value="QDV19121.1"/>
    <property type="molecule type" value="Genomic_DNA"/>
</dbReference>
<sequence length="37" mass="4087">MPATIYLMLDIPINNPQDPTGLLRTLTTGKPIMELFG</sequence>
<evidence type="ECO:0000313" key="1">
    <source>
        <dbReference type="EMBL" id="QDV19121.1"/>
    </source>
</evidence>